<evidence type="ECO:0008006" key="3">
    <source>
        <dbReference type="Google" id="ProtNLM"/>
    </source>
</evidence>
<dbReference type="PANTHER" id="PTHR46880">
    <property type="entry name" value="RAS-ASSOCIATING DOMAIN-CONTAINING PROTEIN"/>
    <property type="match status" value="1"/>
</dbReference>
<name>A0A150GNM1_GONPE</name>
<evidence type="ECO:0000313" key="2">
    <source>
        <dbReference type="Proteomes" id="UP000075714"/>
    </source>
</evidence>
<protein>
    <recommendedName>
        <fullName evidence="3">DUF4371 domain-containing protein</fullName>
    </recommendedName>
</protein>
<accession>A0A150GNM1</accession>
<gene>
    <name evidence="1" type="ORF">GPECTOR_12g419</name>
</gene>
<reference evidence="2" key="1">
    <citation type="journal article" date="2016" name="Nat. Commun.">
        <title>The Gonium pectorale genome demonstrates co-option of cell cycle regulation during the evolution of multicellularity.</title>
        <authorList>
            <person name="Hanschen E.R."/>
            <person name="Marriage T.N."/>
            <person name="Ferris P.J."/>
            <person name="Hamaji T."/>
            <person name="Toyoda A."/>
            <person name="Fujiyama A."/>
            <person name="Neme R."/>
            <person name="Noguchi H."/>
            <person name="Minakuchi Y."/>
            <person name="Suzuki M."/>
            <person name="Kawai-Toyooka H."/>
            <person name="Smith D.R."/>
            <person name="Sparks H."/>
            <person name="Anderson J."/>
            <person name="Bakaric R."/>
            <person name="Luria V."/>
            <person name="Karger A."/>
            <person name="Kirschner M.W."/>
            <person name="Durand P.M."/>
            <person name="Michod R.E."/>
            <person name="Nozaki H."/>
            <person name="Olson B.J."/>
        </authorList>
    </citation>
    <scope>NUCLEOTIDE SEQUENCE [LARGE SCALE GENOMIC DNA]</scope>
    <source>
        <strain evidence="2">NIES-2863</strain>
    </source>
</reference>
<evidence type="ECO:0000313" key="1">
    <source>
        <dbReference type="EMBL" id="KXZ51456.1"/>
    </source>
</evidence>
<dbReference type="PANTHER" id="PTHR46880:SF5">
    <property type="entry name" value="DUF4371 DOMAIN-CONTAINING PROTEIN"/>
    <property type="match status" value="1"/>
</dbReference>
<dbReference type="EMBL" id="LSYV01000013">
    <property type="protein sequence ID" value="KXZ51456.1"/>
    <property type="molecule type" value="Genomic_DNA"/>
</dbReference>
<keyword evidence="2" id="KW-1185">Reference proteome</keyword>
<dbReference type="OrthoDB" id="6621980at2759"/>
<dbReference type="AlphaFoldDB" id="A0A150GNM1"/>
<dbReference type="STRING" id="33097.A0A150GNM1"/>
<sequence>MDESTDIAGESHAAICVSYDDPKTGRLRDEFFALPKLTSWTGANLFEALVRAFRARGVELEEKLASFSGDGCAAVASEKKGVFGYLRRKINSFCFGVHCAAHRAALAVKDAGTRNVSAALKTAVNRADITFRKAHRIFCKSAKRREDYKGLADVFQCTVRTPKLFTPSRSVPGFRANAS</sequence>
<dbReference type="Proteomes" id="UP000075714">
    <property type="component" value="Unassembled WGS sequence"/>
</dbReference>
<proteinExistence type="predicted"/>
<comment type="caution">
    <text evidence="1">The sequence shown here is derived from an EMBL/GenBank/DDBJ whole genome shotgun (WGS) entry which is preliminary data.</text>
</comment>
<organism evidence="1 2">
    <name type="scientific">Gonium pectorale</name>
    <name type="common">Green alga</name>
    <dbReference type="NCBI Taxonomy" id="33097"/>
    <lineage>
        <taxon>Eukaryota</taxon>
        <taxon>Viridiplantae</taxon>
        <taxon>Chlorophyta</taxon>
        <taxon>core chlorophytes</taxon>
        <taxon>Chlorophyceae</taxon>
        <taxon>CS clade</taxon>
        <taxon>Chlamydomonadales</taxon>
        <taxon>Volvocaceae</taxon>
        <taxon>Gonium</taxon>
    </lineage>
</organism>